<feature type="compositionally biased region" description="Basic and acidic residues" evidence="8">
    <location>
        <begin position="1"/>
        <end position="14"/>
    </location>
</feature>
<keyword evidence="5" id="KW-0029">Amino-acid transport</keyword>
<feature type="transmembrane region" description="Helical" evidence="9">
    <location>
        <begin position="157"/>
        <end position="176"/>
    </location>
</feature>
<evidence type="ECO:0000256" key="9">
    <source>
        <dbReference type="SAM" id="Phobius"/>
    </source>
</evidence>
<keyword evidence="4 9" id="KW-0812">Transmembrane</keyword>
<feature type="transmembrane region" description="Helical" evidence="9">
    <location>
        <begin position="296"/>
        <end position="317"/>
    </location>
</feature>
<comment type="caution">
    <text evidence="11">The sequence shown here is derived from an EMBL/GenBank/DDBJ whole genome shotgun (WGS) entry which is preliminary data.</text>
</comment>
<gene>
    <name evidence="11" type="ORF">M9Y10_039652</name>
</gene>
<feature type="transmembrane region" description="Helical" evidence="9">
    <location>
        <begin position="196"/>
        <end position="215"/>
    </location>
</feature>
<dbReference type="Proteomes" id="UP001470230">
    <property type="component" value="Unassembled WGS sequence"/>
</dbReference>
<feature type="transmembrane region" description="Helical" evidence="9">
    <location>
        <begin position="113"/>
        <end position="136"/>
    </location>
</feature>
<keyword evidence="12" id="KW-1185">Reference proteome</keyword>
<feature type="transmembrane region" description="Helical" evidence="9">
    <location>
        <begin position="443"/>
        <end position="465"/>
    </location>
</feature>
<evidence type="ECO:0000256" key="8">
    <source>
        <dbReference type="SAM" id="MobiDB-lite"/>
    </source>
</evidence>
<reference evidence="11 12" key="1">
    <citation type="submission" date="2024-04" db="EMBL/GenBank/DDBJ databases">
        <title>Tritrichomonas musculus Genome.</title>
        <authorList>
            <person name="Alves-Ferreira E."/>
            <person name="Grigg M."/>
            <person name="Lorenzi H."/>
            <person name="Galac M."/>
        </authorList>
    </citation>
    <scope>NUCLEOTIDE SEQUENCE [LARGE SCALE GENOMIC DNA]</scope>
    <source>
        <strain evidence="11 12">EAF2021</strain>
    </source>
</reference>
<comment type="similarity">
    <text evidence="2">Belongs to the amino acid/polyamine transporter 2 family.</text>
</comment>
<feature type="domain" description="Amino acid transporter transmembrane" evidence="10">
    <location>
        <begin position="82"/>
        <end position="465"/>
    </location>
</feature>
<dbReference type="PANTHER" id="PTHR22950">
    <property type="entry name" value="AMINO ACID TRANSPORTER"/>
    <property type="match status" value="1"/>
</dbReference>
<evidence type="ECO:0000313" key="12">
    <source>
        <dbReference type="Proteomes" id="UP001470230"/>
    </source>
</evidence>
<keyword evidence="3" id="KW-0813">Transport</keyword>
<proteinExistence type="inferred from homology"/>
<feature type="compositionally biased region" description="Basic and acidic residues" evidence="8">
    <location>
        <begin position="59"/>
        <end position="74"/>
    </location>
</feature>
<feature type="region of interest" description="Disordered" evidence="8">
    <location>
        <begin position="1"/>
        <end position="74"/>
    </location>
</feature>
<evidence type="ECO:0000256" key="7">
    <source>
        <dbReference type="ARBA" id="ARBA00023136"/>
    </source>
</evidence>
<dbReference type="EMBL" id="JAPFFF010000066">
    <property type="protein sequence ID" value="KAK8836317.1"/>
    <property type="molecule type" value="Genomic_DNA"/>
</dbReference>
<evidence type="ECO:0000256" key="3">
    <source>
        <dbReference type="ARBA" id="ARBA00022448"/>
    </source>
</evidence>
<feature type="transmembrane region" description="Helical" evidence="9">
    <location>
        <begin position="263"/>
        <end position="284"/>
    </location>
</feature>
<feature type="transmembrane region" description="Helical" evidence="9">
    <location>
        <begin position="337"/>
        <end position="357"/>
    </location>
</feature>
<evidence type="ECO:0000256" key="1">
    <source>
        <dbReference type="ARBA" id="ARBA00004141"/>
    </source>
</evidence>
<name>A0ABR2GQW8_9EUKA</name>
<comment type="subcellular location">
    <subcellularLocation>
        <location evidence="1">Membrane</location>
        <topology evidence="1">Multi-pass membrane protein</topology>
    </subcellularLocation>
</comment>
<sequence length="473" mass="52392">MSEIHLEDIDKEHPMCSTQERIPLDRKKSNVGPDGFPVKFSSKEDILETPYYDDGGEEEEKKETKSVSDKAPDEVKPKTLGSFSTIMNIMNSILGAGILSVPNTFVNSGVIPSIILLLIMAILSLIATDMVISLAFKTQTTGLAELTNKILGKVGTLILTILNLLFLLTALVAYLVLAGDMITSWFELGNIDLTPLPYHALMELIYGIIPISLTIPRDISFLHYFSTATVVCIIFFCIVMIYKVAKYNDINSTVVMSKLDIKLFSSISIYGLSFALPAVVLPAIRLYTPKVKKRWFVSMIGIIIATVFYLVPGLSGYFIFGVDTDGNILKNFKSNDVIMIICRACFFIIVTCAYPMISQSVQAMWSQLIFKKDQPSTLPVKKRVVVLILTNLIPLLIAMFLPSAKPALSIGGALGGCLVDFAFPALEYIMYYKNDLGWRNYKIILSLLFFIFGIVCCVIATYQSIVDAIDAFS</sequence>
<evidence type="ECO:0000256" key="6">
    <source>
        <dbReference type="ARBA" id="ARBA00022989"/>
    </source>
</evidence>
<keyword evidence="6 9" id="KW-1133">Transmembrane helix</keyword>
<feature type="transmembrane region" description="Helical" evidence="9">
    <location>
        <begin position="407"/>
        <end position="431"/>
    </location>
</feature>
<evidence type="ECO:0000313" key="11">
    <source>
        <dbReference type="EMBL" id="KAK8836317.1"/>
    </source>
</evidence>
<dbReference type="PANTHER" id="PTHR22950:SF458">
    <property type="entry name" value="SODIUM-COUPLED NEUTRAL AMINO ACID TRANSPORTER 11-RELATED"/>
    <property type="match status" value="1"/>
</dbReference>
<dbReference type="InterPro" id="IPR013057">
    <property type="entry name" value="AA_transpt_TM"/>
</dbReference>
<keyword evidence="7 9" id="KW-0472">Membrane</keyword>
<organism evidence="11 12">
    <name type="scientific">Tritrichomonas musculus</name>
    <dbReference type="NCBI Taxonomy" id="1915356"/>
    <lineage>
        <taxon>Eukaryota</taxon>
        <taxon>Metamonada</taxon>
        <taxon>Parabasalia</taxon>
        <taxon>Tritrichomonadida</taxon>
        <taxon>Tritrichomonadidae</taxon>
        <taxon>Tritrichomonas</taxon>
    </lineage>
</organism>
<accession>A0ABR2GQW8</accession>
<evidence type="ECO:0000256" key="4">
    <source>
        <dbReference type="ARBA" id="ARBA00022692"/>
    </source>
</evidence>
<evidence type="ECO:0000256" key="5">
    <source>
        <dbReference type="ARBA" id="ARBA00022970"/>
    </source>
</evidence>
<evidence type="ECO:0000256" key="2">
    <source>
        <dbReference type="ARBA" id="ARBA00008066"/>
    </source>
</evidence>
<feature type="transmembrane region" description="Helical" evidence="9">
    <location>
        <begin position="80"/>
        <end position="101"/>
    </location>
</feature>
<protein>
    <recommendedName>
        <fullName evidence="10">Amino acid transporter transmembrane domain-containing protein</fullName>
    </recommendedName>
</protein>
<dbReference type="Pfam" id="PF01490">
    <property type="entry name" value="Aa_trans"/>
    <property type="match status" value="1"/>
</dbReference>
<evidence type="ECO:0000259" key="10">
    <source>
        <dbReference type="Pfam" id="PF01490"/>
    </source>
</evidence>
<feature type="transmembrane region" description="Helical" evidence="9">
    <location>
        <begin position="384"/>
        <end position="401"/>
    </location>
</feature>
<feature type="transmembrane region" description="Helical" evidence="9">
    <location>
        <begin position="222"/>
        <end position="243"/>
    </location>
</feature>